<organism evidence="3 4">
    <name type="scientific">Tectimicrobiota bacterium</name>
    <dbReference type="NCBI Taxonomy" id="2528274"/>
    <lineage>
        <taxon>Bacteria</taxon>
        <taxon>Pseudomonadati</taxon>
        <taxon>Nitrospinota/Tectimicrobiota group</taxon>
        <taxon>Candidatus Tectimicrobiota</taxon>
    </lineage>
</organism>
<dbReference type="GO" id="GO:0005737">
    <property type="term" value="C:cytoplasm"/>
    <property type="evidence" value="ECO:0007669"/>
    <property type="project" value="TreeGrafter"/>
</dbReference>
<accession>A0A932FY01</accession>
<evidence type="ECO:0000313" key="4">
    <source>
        <dbReference type="Proteomes" id="UP000769766"/>
    </source>
</evidence>
<dbReference type="PANTHER" id="PTHR43830:SF3">
    <property type="entry name" value="PROTEIN PSP1"/>
    <property type="match status" value="1"/>
</dbReference>
<feature type="region of interest" description="Disordered" evidence="1">
    <location>
        <begin position="222"/>
        <end position="247"/>
    </location>
</feature>
<dbReference type="Pfam" id="PF04468">
    <property type="entry name" value="PSP1"/>
    <property type="match status" value="1"/>
</dbReference>
<protein>
    <recommendedName>
        <fullName evidence="2">PSP1 C-terminal domain-containing protein</fullName>
    </recommendedName>
</protein>
<reference evidence="3" key="1">
    <citation type="submission" date="2020-07" db="EMBL/GenBank/DDBJ databases">
        <title>Huge and variable diversity of episymbiotic CPR bacteria and DPANN archaea in groundwater ecosystems.</title>
        <authorList>
            <person name="He C.Y."/>
            <person name="Keren R."/>
            <person name="Whittaker M."/>
            <person name="Farag I.F."/>
            <person name="Doudna J."/>
            <person name="Cate J.H.D."/>
            <person name="Banfield J.F."/>
        </authorList>
    </citation>
    <scope>NUCLEOTIDE SEQUENCE</scope>
    <source>
        <strain evidence="3">NC_groundwater_672_Ag_B-0.1um_62_36</strain>
    </source>
</reference>
<feature type="domain" description="PSP1 C-terminal" evidence="2">
    <location>
        <begin position="64"/>
        <end position="149"/>
    </location>
</feature>
<evidence type="ECO:0000259" key="2">
    <source>
        <dbReference type="PROSITE" id="PS51411"/>
    </source>
</evidence>
<feature type="compositionally biased region" description="Basic and acidic residues" evidence="1">
    <location>
        <begin position="235"/>
        <end position="247"/>
    </location>
</feature>
<dbReference type="EMBL" id="JACPRF010000117">
    <property type="protein sequence ID" value="MBI2875984.1"/>
    <property type="molecule type" value="Genomic_DNA"/>
</dbReference>
<gene>
    <name evidence="3" type="ORF">HYY20_03810</name>
</gene>
<dbReference type="AlphaFoldDB" id="A0A932FY01"/>
<proteinExistence type="predicted"/>
<dbReference type="Proteomes" id="UP000769766">
    <property type="component" value="Unassembled WGS sequence"/>
</dbReference>
<dbReference type="InterPro" id="IPR047767">
    <property type="entry name" value="PSP1-like"/>
</dbReference>
<dbReference type="NCBIfam" id="NF041131">
    <property type="entry name" value="RicT_YaaT_fam"/>
    <property type="match status" value="1"/>
</dbReference>
<comment type="caution">
    <text evidence="3">The sequence shown here is derived from an EMBL/GenBank/DDBJ whole genome shotgun (WGS) entry which is preliminary data.</text>
</comment>
<evidence type="ECO:0000313" key="3">
    <source>
        <dbReference type="EMBL" id="MBI2875984.1"/>
    </source>
</evidence>
<dbReference type="PROSITE" id="PS51411">
    <property type="entry name" value="PSP1_C"/>
    <property type="match status" value="1"/>
</dbReference>
<dbReference type="InterPro" id="IPR007557">
    <property type="entry name" value="PSP1_C"/>
</dbReference>
<dbReference type="PANTHER" id="PTHR43830">
    <property type="entry name" value="PROTEIN PSP1"/>
    <property type="match status" value="1"/>
</dbReference>
<sequence>MRAVRVVKIKLRDSGKILDFQADGFPLKPGDCCVVQGEDGKEIFGEVIIGPQRIESPRRPLPFRSVLRKATEKDQEIVRRNERLEQEAFEVCKQKIEEKGLPMKLVGVSYTFEGNKAILYFTANRRVDFRELIRDLAHRFRIRIEMRQIGVRDEARMFGGFGICGRNLCCNTFICEFKPVTVSMAKEQNLTLDPAKISGICGRLMCCLAFELDSPERFNKKCKTAKKAPPGGPESPERPGKKEDEAK</sequence>
<name>A0A932FY01_UNCTE</name>
<evidence type="ECO:0000256" key="1">
    <source>
        <dbReference type="SAM" id="MobiDB-lite"/>
    </source>
</evidence>